<dbReference type="GeneID" id="18255602"/>
<sequence length="426" mass="46550">MGLATPTAPLRRLLAFIREVCPEIVHQTDVYGRTFIHRAYSIVRNREPLAALLVPFNTHLSSRRDAFGFNPLSQNKAESVFLPPRRAGGFQVSTQREELGPFRSTSRPPSSSEDDSFVAYHARLVEVIWSSYNNPRIEDSEGRNGLHCLAEAIINPQTMDRHMQRPNLKRKLSTKDITVSTSPPTTASTSSQRPPPSSSNPGPTITTPIPFTAATADEGTLSTRLRHLHSLLDPTVGVDPTHYDRFGTTPLMAFVEHIPDHHDDKAKTLQTLLETLVGRSTLGFPSPNMNNTSDTSSHPAAPGPSPILEARNRRGETALLVAARLGRKVALATLLELGANVGVRDVEGRGVLEVIDDEIGSARARADVCLYARLEACRALLTGRREWGVRYQRGRGVEGSVGLVQGGSVEGADRGAGVCEEWRVRV</sequence>
<dbReference type="PROSITE" id="PS50297">
    <property type="entry name" value="ANK_REP_REGION"/>
    <property type="match status" value="1"/>
</dbReference>
<evidence type="ECO:0000256" key="2">
    <source>
        <dbReference type="SAM" id="MobiDB-lite"/>
    </source>
</evidence>
<gene>
    <name evidence="3" type="ORF">CTHT_0015640</name>
</gene>
<dbReference type="HOGENOM" id="CLU_769531_0_0_1"/>
<dbReference type="InterPro" id="IPR036770">
    <property type="entry name" value="Ankyrin_rpt-contain_sf"/>
</dbReference>
<reference evidence="3 4" key="1">
    <citation type="journal article" date="2011" name="Cell">
        <title>Insight into structure and assembly of the nuclear pore complex by utilizing the genome of a eukaryotic thermophile.</title>
        <authorList>
            <person name="Amlacher S."/>
            <person name="Sarges P."/>
            <person name="Flemming D."/>
            <person name="van Noort V."/>
            <person name="Kunze R."/>
            <person name="Devos D.P."/>
            <person name="Arumugam M."/>
            <person name="Bork P."/>
            <person name="Hurt E."/>
        </authorList>
    </citation>
    <scope>NUCLEOTIDE SEQUENCE [LARGE SCALE GENOMIC DNA]</scope>
    <source>
        <strain evidence="4">DSM 1495 / CBS 144.50 / IMI 039719</strain>
    </source>
</reference>
<keyword evidence="1" id="KW-0040">ANK repeat</keyword>
<name>G0S217_CHATD</name>
<feature type="compositionally biased region" description="Polar residues" evidence="2">
    <location>
        <begin position="287"/>
        <end position="298"/>
    </location>
</feature>
<dbReference type="InterPro" id="IPR002110">
    <property type="entry name" value="Ankyrin_rpt"/>
</dbReference>
<dbReference type="Proteomes" id="UP000008066">
    <property type="component" value="Unassembled WGS sequence"/>
</dbReference>
<dbReference type="SUPFAM" id="SSF48403">
    <property type="entry name" value="Ankyrin repeat"/>
    <property type="match status" value="1"/>
</dbReference>
<dbReference type="OMA" id="MAFVEHI"/>
<accession>G0S217</accession>
<evidence type="ECO:0000313" key="3">
    <source>
        <dbReference type="EMBL" id="EGS23077.1"/>
    </source>
</evidence>
<feature type="region of interest" description="Disordered" evidence="2">
    <location>
        <begin position="157"/>
        <end position="210"/>
    </location>
</feature>
<dbReference type="STRING" id="759272.G0S217"/>
<feature type="repeat" description="ANK" evidence="1">
    <location>
        <begin position="314"/>
        <end position="346"/>
    </location>
</feature>
<dbReference type="OrthoDB" id="194358at2759"/>
<evidence type="ECO:0000256" key="1">
    <source>
        <dbReference type="PROSITE-ProRule" id="PRU00023"/>
    </source>
</evidence>
<organism evidence="4">
    <name type="scientific">Chaetomium thermophilum (strain DSM 1495 / CBS 144.50 / IMI 039719)</name>
    <name type="common">Thermochaetoides thermophila</name>
    <dbReference type="NCBI Taxonomy" id="759272"/>
    <lineage>
        <taxon>Eukaryota</taxon>
        <taxon>Fungi</taxon>
        <taxon>Dikarya</taxon>
        <taxon>Ascomycota</taxon>
        <taxon>Pezizomycotina</taxon>
        <taxon>Sordariomycetes</taxon>
        <taxon>Sordariomycetidae</taxon>
        <taxon>Sordariales</taxon>
        <taxon>Chaetomiaceae</taxon>
        <taxon>Thermochaetoides</taxon>
    </lineage>
</organism>
<dbReference type="AlphaFoldDB" id="G0S217"/>
<proteinExistence type="predicted"/>
<evidence type="ECO:0000313" key="4">
    <source>
        <dbReference type="Proteomes" id="UP000008066"/>
    </source>
</evidence>
<dbReference type="RefSeq" id="XP_006692069.1">
    <property type="nucleotide sequence ID" value="XM_006692006.1"/>
</dbReference>
<dbReference type="EMBL" id="GL988039">
    <property type="protein sequence ID" value="EGS23077.1"/>
    <property type="molecule type" value="Genomic_DNA"/>
</dbReference>
<dbReference type="Gene3D" id="1.25.40.20">
    <property type="entry name" value="Ankyrin repeat-containing domain"/>
    <property type="match status" value="1"/>
</dbReference>
<keyword evidence="4" id="KW-1185">Reference proteome</keyword>
<feature type="region of interest" description="Disordered" evidence="2">
    <location>
        <begin position="92"/>
        <end position="115"/>
    </location>
</feature>
<feature type="compositionally biased region" description="Low complexity" evidence="2">
    <location>
        <begin position="177"/>
        <end position="192"/>
    </location>
</feature>
<dbReference type="PROSITE" id="PS50088">
    <property type="entry name" value="ANK_REPEAT"/>
    <property type="match status" value="1"/>
</dbReference>
<feature type="region of interest" description="Disordered" evidence="2">
    <location>
        <begin position="283"/>
        <end position="308"/>
    </location>
</feature>
<feature type="compositionally biased region" description="Low complexity" evidence="2">
    <location>
        <begin position="199"/>
        <end position="210"/>
    </location>
</feature>
<protein>
    <submittedName>
        <fullName evidence="3">Uncharacterized protein</fullName>
    </submittedName>
</protein>
<dbReference type="eggNOG" id="ENOG502RS6K">
    <property type="taxonomic scope" value="Eukaryota"/>
</dbReference>
<dbReference type="KEGG" id="cthr:CTHT_0015640"/>